<dbReference type="EMBL" id="BAABDM010000006">
    <property type="protein sequence ID" value="GAA4101417.1"/>
    <property type="molecule type" value="Genomic_DNA"/>
</dbReference>
<dbReference type="Pfam" id="PF04205">
    <property type="entry name" value="FMN_bind"/>
    <property type="match status" value="1"/>
</dbReference>
<keyword evidence="3" id="KW-1185">Reference proteome</keyword>
<dbReference type="RefSeq" id="WP_344937305.1">
    <property type="nucleotide sequence ID" value="NZ_BAABDM010000006.1"/>
</dbReference>
<organism evidence="2 3">
    <name type="scientific">Zhongshania borealis</name>
    <dbReference type="NCBI Taxonomy" id="889488"/>
    <lineage>
        <taxon>Bacteria</taxon>
        <taxon>Pseudomonadati</taxon>
        <taxon>Pseudomonadota</taxon>
        <taxon>Gammaproteobacteria</taxon>
        <taxon>Cellvibrionales</taxon>
        <taxon>Spongiibacteraceae</taxon>
        <taxon>Zhongshania</taxon>
    </lineage>
</organism>
<proteinExistence type="predicted"/>
<gene>
    <name evidence="2" type="ORF">GCM10022414_28750</name>
</gene>
<sequence length="201" mass="22237">MLYPFEKMGGTASSLDAVARRPQAAEKVMMVLFFLFVTTLYSGTAKAFELYKTFQTPDVFLAEMFNNNVPTPVVLNLDSQAQSEISSVFKRPFPSQRVRYWKDESKTVWVFDDIGKEGYVPTTSGFAISNGAVETARVLIYRESRGEQVAEPSFLNQLKGATASGTGLSNKVDNITGATLSVVMMERMARTAITLDSLSRK</sequence>
<dbReference type="Proteomes" id="UP001500392">
    <property type="component" value="Unassembled WGS sequence"/>
</dbReference>
<evidence type="ECO:0000259" key="1">
    <source>
        <dbReference type="Pfam" id="PF04205"/>
    </source>
</evidence>
<reference evidence="3" key="1">
    <citation type="journal article" date="2019" name="Int. J. Syst. Evol. Microbiol.">
        <title>The Global Catalogue of Microorganisms (GCM) 10K type strain sequencing project: providing services to taxonomists for standard genome sequencing and annotation.</title>
        <authorList>
            <consortium name="The Broad Institute Genomics Platform"/>
            <consortium name="The Broad Institute Genome Sequencing Center for Infectious Disease"/>
            <person name="Wu L."/>
            <person name="Ma J."/>
        </authorList>
    </citation>
    <scope>NUCLEOTIDE SEQUENCE [LARGE SCALE GENOMIC DNA]</scope>
    <source>
        <strain evidence="3">JCM 17304</strain>
    </source>
</reference>
<dbReference type="InterPro" id="IPR007329">
    <property type="entry name" value="FMN-bd"/>
</dbReference>
<evidence type="ECO:0000313" key="2">
    <source>
        <dbReference type="EMBL" id="GAA4101417.1"/>
    </source>
</evidence>
<name>A0ABP7X150_9GAMM</name>
<accession>A0ABP7X150</accession>
<evidence type="ECO:0000313" key="3">
    <source>
        <dbReference type="Proteomes" id="UP001500392"/>
    </source>
</evidence>
<protein>
    <recommendedName>
        <fullName evidence="1">FMN-binding domain-containing protein</fullName>
    </recommendedName>
</protein>
<feature type="domain" description="FMN-binding" evidence="1">
    <location>
        <begin position="127"/>
        <end position="193"/>
    </location>
</feature>
<comment type="caution">
    <text evidence="2">The sequence shown here is derived from an EMBL/GenBank/DDBJ whole genome shotgun (WGS) entry which is preliminary data.</text>
</comment>